<feature type="transmembrane region" description="Helical" evidence="7">
    <location>
        <begin position="73"/>
        <end position="93"/>
    </location>
</feature>
<evidence type="ECO:0000256" key="6">
    <source>
        <dbReference type="ARBA" id="ARBA00023136"/>
    </source>
</evidence>
<feature type="domain" description="Amino acid transporter transmembrane" evidence="8">
    <location>
        <begin position="42"/>
        <end position="424"/>
    </location>
</feature>
<feature type="transmembrane region" description="Helical" evidence="7">
    <location>
        <begin position="344"/>
        <end position="364"/>
    </location>
</feature>
<evidence type="ECO:0000256" key="2">
    <source>
        <dbReference type="ARBA" id="ARBA00022448"/>
    </source>
</evidence>
<dbReference type="STRING" id="35608.A0A2U1NKU1"/>
<evidence type="ECO:0000313" key="9">
    <source>
        <dbReference type="EMBL" id="PWA74080.1"/>
    </source>
</evidence>
<feature type="transmembrane region" description="Helical" evidence="7">
    <location>
        <begin position="370"/>
        <end position="391"/>
    </location>
</feature>
<feature type="transmembrane region" description="Helical" evidence="7">
    <location>
        <begin position="187"/>
        <end position="210"/>
    </location>
</feature>
<dbReference type="OrthoDB" id="655540at2759"/>
<keyword evidence="10" id="KW-1185">Reference proteome</keyword>
<evidence type="ECO:0000256" key="3">
    <source>
        <dbReference type="ARBA" id="ARBA00022692"/>
    </source>
</evidence>
<dbReference type="PANTHER" id="PTHR48017">
    <property type="entry name" value="OS05G0424000 PROTEIN-RELATED"/>
    <property type="match status" value="1"/>
</dbReference>
<keyword evidence="5 7" id="KW-1133">Transmembrane helix</keyword>
<feature type="transmembrane region" description="Helical" evidence="7">
    <location>
        <begin position="230"/>
        <end position="249"/>
    </location>
</feature>
<evidence type="ECO:0000259" key="8">
    <source>
        <dbReference type="Pfam" id="PF01490"/>
    </source>
</evidence>
<dbReference type="Pfam" id="PF01490">
    <property type="entry name" value="Aa_trans"/>
    <property type="match status" value="1"/>
</dbReference>
<gene>
    <name evidence="9" type="ORF">CTI12_AA254390</name>
</gene>
<sequence length="431" mass="46656">MKAKKEQDDYCVTVPLLSGSKDVGTKQAEKEEELYNNIGLGTTSFMSTCFNGLNALSGVGILSIPYALASGGWLSLILLLVIAGTTFYTGLLIQRCMHVDPTIRTYSDIGDRAFGKTGKTLVSITVNIELYLVATGFLIVEGDNLSNMFPNMDFDIFGTHIGAKCGFVLLVAVIILPTSWLNNMSIISCISASGVLATVIILGSVFWAGAFNGIGFEEKGTAVNWKGMPSAISLYAFCYCAHPVFPTLYTSMRNQRQFSTVLFVCFAFCTVTYSLMAIIGYLMFGSNAESQITLNLPTHHISSRVAICTTLVAPIAKYALMLTPIVNAIEARFQSSYNKRMHSFLIRTLLMISTVVVAVSLPFFGYLMSLVGALLSATTSITIPCVCYLKISGIYRRIGVEMVIIGFAVLTGIVVAVVGTYVSVIDIINHL</sequence>
<dbReference type="EMBL" id="PKPP01002623">
    <property type="protein sequence ID" value="PWA74080.1"/>
    <property type="molecule type" value="Genomic_DNA"/>
</dbReference>
<comment type="caution">
    <text evidence="9">The sequence shown here is derived from an EMBL/GenBank/DDBJ whole genome shotgun (WGS) entry which is preliminary data.</text>
</comment>
<feature type="transmembrane region" description="Helical" evidence="7">
    <location>
        <begin position="121"/>
        <end position="140"/>
    </location>
</feature>
<name>A0A2U1NKU1_ARTAN</name>
<dbReference type="GO" id="GO:0016020">
    <property type="term" value="C:membrane"/>
    <property type="evidence" value="ECO:0007669"/>
    <property type="project" value="UniProtKB-SubCell"/>
</dbReference>
<proteinExistence type="predicted"/>
<comment type="subcellular location">
    <subcellularLocation>
        <location evidence="1">Membrane</location>
    </subcellularLocation>
</comment>
<evidence type="ECO:0000256" key="7">
    <source>
        <dbReference type="SAM" id="Phobius"/>
    </source>
</evidence>
<evidence type="ECO:0000256" key="4">
    <source>
        <dbReference type="ARBA" id="ARBA00022970"/>
    </source>
</evidence>
<protein>
    <submittedName>
        <fullName evidence="9">Amino acid transporter, transmembrane domain-containing protein</fullName>
    </submittedName>
</protein>
<organism evidence="9 10">
    <name type="scientific">Artemisia annua</name>
    <name type="common">Sweet wormwood</name>
    <dbReference type="NCBI Taxonomy" id="35608"/>
    <lineage>
        <taxon>Eukaryota</taxon>
        <taxon>Viridiplantae</taxon>
        <taxon>Streptophyta</taxon>
        <taxon>Embryophyta</taxon>
        <taxon>Tracheophyta</taxon>
        <taxon>Spermatophyta</taxon>
        <taxon>Magnoliopsida</taxon>
        <taxon>eudicotyledons</taxon>
        <taxon>Gunneridae</taxon>
        <taxon>Pentapetalae</taxon>
        <taxon>asterids</taxon>
        <taxon>campanulids</taxon>
        <taxon>Asterales</taxon>
        <taxon>Asteraceae</taxon>
        <taxon>Asteroideae</taxon>
        <taxon>Anthemideae</taxon>
        <taxon>Artemisiinae</taxon>
        <taxon>Artemisia</taxon>
    </lineage>
</organism>
<keyword evidence="6 7" id="KW-0472">Membrane</keyword>
<feature type="transmembrane region" description="Helical" evidence="7">
    <location>
        <begin position="403"/>
        <end position="428"/>
    </location>
</feature>
<evidence type="ECO:0000313" key="10">
    <source>
        <dbReference type="Proteomes" id="UP000245207"/>
    </source>
</evidence>
<feature type="transmembrane region" description="Helical" evidence="7">
    <location>
        <begin position="304"/>
        <end position="323"/>
    </location>
</feature>
<reference evidence="9 10" key="1">
    <citation type="journal article" date="2018" name="Mol. Plant">
        <title>The genome of Artemisia annua provides insight into the evolution of Asteraceae family and artemisinin biosynthesis.</title>
        <authorList>
            <person name="Shen Q."/>
            <person name="Zhang L."/>
            <person name="Liao Z."/>
            <person name="Wang S."/>
            <person name="Yan T."/>
            <person name="Shi P."/>
            <person name="Liu M."/>
            <person name="Fu X."/>
            <person name="Pan Q."/>
            <person name="Wang Y."/>
            <person name="Lv Z."/>
            <person name="Lu X."/>
            <person name="Zhang F."/>
            <person name="Jiang W."/>
            <person name="Ma Y."/>
            <person name="Chen M."/>
            <person name="Hao X."/>
            <person name="Li L."/>
            <person name="Tang Y."/>
            <person name="Lv G."/>
            <person name="Zhou Y."/>
            <person name="Sun X."/>
            <person name="Brodelius P.E."/>
            <person name="Rose J.K.C."/>
            <person name="Tang K."/>
        </authorList>
    </citation>
    <scope>NUCLEOTIDE SEQUENCE [LARGE SCALE GENOMIC DNA]</scope>
    <source>
        <strain evidence="10">cv. Huhao1</strain>
        <tissue evidence="9">Leaf</tissue>
    </source>
</reference>
<accession>A0A2U1NKU1</accession>
<keyword evidence="4" id="KW-0029">Amino-acid transport</keyword>
<keyword evidence="2" id="KW-0813">Transport</keyword>
<feature type="transmembrane region" description="Helical" evidence="7">
    <location>
        <begin position="261"/>
        <end position="284"/>
    </location>
</feature>
<dbReference type="GO" id="GO:0006865">
    <property type="term" value="P:amino acid transport"/>
    <property type="evidence" value="ECO:0007669"/>
    <property type="project" value="UniProtKB-KW"/>
</dbReference>
<dbReference type="Proteomes" id="UP000245207">
    <property type="component" value="Unassembled WGS sequence"/>
</dbReference>
<dbReference type="AlphaFoldDB" id="A0A2U1NKU1"/>
<evidence type="ECO:0000256" key="1">
    <source>
        <dbReference type="ARBA" id="ARBA00004370"/>
    </source>
</evidence>
<dbReference type="InterPro" id="IPR013057">
    <property type="entry name" value="AA_transpt_TM"/>
</dbReference>
<keyword evidence="3 7" id="KW-0812">Transmembrane</keyword>
<evidence type="ECO:0000256" key="5">
    <source>
        <dbReference type="ARBA" id="ARBA00022989"/>
    </source>
</evidence>
<feature type="transmembrane region" description="Helical" evidence="7">
    <location>
        <begin position="160"/>
        <end position="180"/>
    </location>
</feature>